<keyword evidence="4" id="KW-0788">Thiol protease</keyword>
<dbReference type="SUPFAM" id="SSF54001">
    <property type="entry name" value="Cysteine proteinases"/>
    <property type="match status" value="1"/>
</dbReference>
<evidence type="ECO:0000256" key="2">
    <source>
        <dbReference type="ARBA" id="ARBA00022670"/>
    </source>
</evidence>
<name>A0A077S680_WHEAT</name>
<feature type="compositionally biased region" description="Low complexity" evidence="5">
    <location>
        <begin position="241"/>
        <end position="252"/>
    </location>
</feature>
<protein>
    <recommendedName>
        <fullName evidence="6">Ubiquitin-like protease family profile domain-containing protein</fullName>
    </recommendedName>
</protein>
<evidence type="ECO:0000313" key="7">
    <source>
        <dbReference type="EMBL" id="CDM85322.1"/>
    </source>
</evidence>
<feature type="region of interest" description="Disordered" evidence="5">
    <location>
        <begin position="350"/>
        <end position="435"/>
    </location>
</feature>
<dbReference type="Pfam" id="PF02902">
    <property type="entry name" value="Peptidase_C48"/>
    <property type="match status" value="1"/>
</dbReference>
<feature type="compositionally biased region" description="Basic residues" evidence="5">
    <location>
        <begin position="229"/>
        <end position="240"/>
    </location>
</feature>
<comment type="similarity">
    <text evidence="1">Belongs to the peptidase C48 family.</text>
</comment>
<keyword evidence="2" id="KW-0645">Protease</keyword>
<dbReference type="EMBL" id="HG670306">
    <property type="protein sequence ID" value="CDM85322.1"/>
    <property type="molecule type" value="Genomic_DNA"/>
</dbReference>
<evidence type="ECO:0000256" key="5">
    <source>
        <dbReference type="SAM" id="MobiDB-lite"/>
    </source>
</evidence>
<accession>A0A077S680</accession>
<dbReference type="PANTHER" id="PTHR12606:SF155">
    <property type="entry name" value="OS04G0316900 PROTEIN"/>
    <property type="match status" value="1"/>
</dbReference>
<dbReference type="AlphaFoldDB" id="A0A077S680"/>
<dbReference type="GO" id="GO:0006508">
    <property type="term" value="P:proteolysis"/>
    <property type="evidence" value="ECO:0007669"/>
    <property type="project" value="UniProtKB-KW"/>
</dbReference>
<gene>
    <name evidence="7" type="ORF">TRAES_3BF114600090CFD_c1</name>
</gene>
<evidence type="ECO:0000256" key="4">
    <source>
        <dbReference type="ARBA" id="ARBA00022807"/>
    </source>
</evidence>
<sequence>MTPMQELGDVYCSVEKWCELVEKFTPRQRMMLRGTSLNYGISVLNEDVYDIFRLRNEGDDSYDDDFVRRVVLVLMGTVLAPQSTKFVPYRYYKMVEDVNAIKSYNWNDFTLRVCMDAIKKSVEDLEKFKWPIGNLALLQVQEICNSFVFTIMQYIYWEKVEPIGVDTFDPLSREYPLMVNWPETEGKKRDDYDNMHGRGTGNLENCVSQEYGRAKVAREGTVPDEEMKKPKRKGGGRSRKPSTSGVSSNTTNSMDRVMTYIKLLHKEVLNIPERCAQMVMEKLNTEGVLYKPNKRDSNDEFVNVRQGVGMKNGQYKSSKYWPDIDSPTDVELVTSFTCFNDMDVPVDDTGAPTTTPGKGDATDPFIIHDNEKYPCSSSTVRTKEFPSMSRTPQNADISDESMGGLSPTKSEDMSESFPAKSNIGNGEGSQDNEDLFASSPYSILESTLNMTPDHIEAARVFVETLASTKKHAHRTMVDMPPPDGDICTPAMLHDVLKFKWLNGAIINAYCKHLQHRDFSDHFISTTWFPKFMLGRARGKTKSINDLESEQVTKKAKVVARVMDEYFRRDKAYFPMHVNDNHWITIVIHTVKEEFQVLDSNSKGAISQRIRNMIGTLRAEISKDIMEANSILESKKFPDVSSWPINEYKMLAQHDGVSCGLFVMWCIKYWDGDRWTHEFNQQEINESRPRIVAEIIFLRSTD</sequence>
<evidence type="ECO:0000256" key="1">
    <source>
        <dbReference type="ARBA" id="ARBA00005234"/>
    </source>
</evidence>
<dbReference type="InterPro" id="IPR003653">
    <property type="entry name" value="Peptidase_C48_C"/>
</dbReference>
<dbReference type="GO" id="GO:0008234">
    <property type="term" value="F:cysteine-type peptidase activity"/>
    <property type="evidence" value="ECO:0007669"/>
    <property type="project" value="UniProtKB-KW"/>
</dbReference>
<keyword evidence="3" id="KW-0378">Hydrolase</keyword>
<dbReference type="HOGENOM" id="CLU_427897_0_0_1"/>
<dbReference type="PANTHER" id="PTHR12606">
    <property type="entry name" value="SENTRIN/SUMO-SPECIFIC PROTEASE"/>
    <property type="match status" value="1"/>
</dbReference>
<reference evidence="7" key="1">
    <citation type="journal article" date="2014" name="Science">
        <title>Structural and functional partitioning of bread wheat chromosome 3B.</title>
        <authorList>
            <person name="Choulet F."/>
            <person name="Alberti A."/>
            <person name="Theil S."/>
            <person name="Glover N."/>
            <person name="Barbe V."/>
            <person name="Daron J."/>
            <person name="Pingault L."/>
            <person name="Sourdille P."/>
            <person name="Couloux A."/>
            <person name="Paux E."/>
            <person name="Leroy P."/>
            <person name="Mangenot S."/>
            <person name="Guilhot N."/>
            <person name="Le Gouis J."/>
            <person name="Balfourier F."/>
            <person name="Alaux M."/>
            <person name="Jamilloux V."/>
            <person name="Poulain J."/>
            <person name="Durand C."/>
            <person name="Bellec A."/>
            <person name="Gaspin C."/>
            <person name="Safar J."/>
            <person name="Dolezel J."/>
            <person name="Rogers J."/>
            <person name="Vandepoele K."/>
            <person name="Aury J.M."/>
            <person name="Mayer K."/>
            <person name="Berges H."/>
            <person name="Quesneville H."/>
            <person name="Wincker P."/>
            <person name="Feuillet C."/>
        </authorList>
    </citation>
    <scope>NUCLEOTIDE SEQUENCE</scope>
</reference>
<dbReference type="InterPro" id="IPR038765">
    <property type="entry name" value="Papain-like_cys_pep_sf"/>
</dbReference>
<dbReference type="PROSITE" id="PS50600">
    <property type="entry name" value="ULP_PROTEASE"/>
    <property type="match status" value="1"/>
</dbReference>
<feature type="region of interest" description="Disordered" evidence="5">
    <location>
        <begin position="214"/>
        <end position="252"/>
    </location>
</feature>
<evidence type="ECO:0000259" key="6">
    <source>
        <dbReference type="PROSITE" id="PS50600"/>
    </source>
</evidence>
<dbReference type="Gene3D" id="3.40.395.10">
    <property type="entry name" value="Adenoviral Proteinase, Chain A"/>
    <property type="match status" value="1"/>
</dbReference>
<organism evidence="7">
    <name type="scientific">Triticum aestivum</name>
    <name type="common">Wheat</name>
    <dbReference type="NCBI Taxonomy" id="4565"/>
    <lineage>
        <taxon>Eukaryota</taxon>
        <taxon>Viridiplantae</taxon>
        <taxon>Streptophyta</taxon>
        <taxon>Embryophyta</taxon>
        <taxon>Tracheophyta</taxon>
        <taxon>Spermatophyta</taxon>
        <taxon>Magnoliopsida</taxon>
        <taxon>Liliopsida</taxon>
        <taxon>Poales</taxon>
        <taxon>Poaceae</taxon>
        <taxon>BOP clade</taxon>
        <taxon>Pooideae</taxon>
        <taxon>Triticodae</taxon>
        <taxon>Triticeae</taxon>
        <taxon>Triticinae</taxon>
        <taxon>Triticum</taxon>
    </lineage>
</organism>
<feature type="domain" description="Ubiquitin-like protease family profile" evidence="6">
    <location>
        <begin position="477"/>
        <end position="669"/>
    </location>
</feature>
<proteinExistence type="inferred from homology"/>
<evidence type="ECO:0000256" key="3">
    <source>
        <dbReference type="ARBA" id="ARBA00022801"/>
    </source>
</evidence>